<sequence length="67" mass="7473">MSSSAEKKTNVIYIGSTRRRKIEKAAISLSVHAGKPISAAKITQEVLDMYLESYIKDFIENTPPDDD</sequence>
<reference evidence="1" key="1">
    <citation type="journal article" date="2015" name="Antimicrob. Agents Chemother.">
        <title>Complete nucleotide sequences of two NDM-1-encoding plasmids from the same sequence type 11 Klebsiella pneumoniae strain.</title>
        <authorList>
            <person name="Studentova V."/>
            <person name="Dobiasova H."/>
            <person name="Hedlova D."/>
            <person name="Dolejska M."/>
            <person name="Papagiannitsis C.C."/>
            <person name="Hrabak J."/>
        </authorList>
    </citation>
    <scope>NUCLEOTIDE SEQUENCE</scope>
    <source>
        <strain evidence="1">Kpn-3002cz</strain>
        <plasmid evidence="1">pB-3002cz</plasmid>
    </source>
</reference>
<organism evidence="1">
    <name type="scientific">Klebsiella pneumoniae</name>
    <dbReference type="NCBI Taxonomy" id="573"/>
    <lineage>
        <taxon>Bacteria</taxon>
        <taxon>Pseudomonadati</taxon>
        <taxon>Pseudomonadota</taxon>
        <taxon>Gammaproteobacteria</taxon>
        <taxon>Enterobacterales</taxon>
        <taxon>Enterobacteriaceae</taxon>
        <taxon>Klebsiella/Raoultella group</taxon>
        <taxon>Klebsiella</taxon>
        <taxon>Klebsiella pneumoniae complex</taxon>
    </lineage>
</organism>
<dbReference type="AlphaFoldDB" id="A0A0C5GXS5"/>
<geneLocation type="plasmid" evidence="1">
    <name>pB-3002cz</name>
</geneLocation>
<dbReference type="PATRIC" id="fig|573.1921.peg.5847"/>
<dbReference type="EMBL" id="KJ958926">
    <property type="protein sequence ID" value="AJP18453.1"/>
    <property type="molecule type" value="Genomic_DNA"/>
</dbReference>
<proteinExistence type="predicted"/>
<keyword evidence="1" id="KW-0614">Plasmid</keyword>
<evidence type="ECO:0000313" key="1">
    <source>
        <dbReference type="EMBL" id="AJP18453.1"/>
    </source>
</evidence>
<name>A0A0C5GXS5_KLEPN</name>
<dbReference type="RefSeq" id="WP_032495743.1">
    <property type="nucleotide sequence ID" value="NZ_CABFWU010000003.1"/>
</dbReference>
<protein>
    <submittedName>
        <fullName evidence="1">Uncharacterized protein</fullName>
    </submittedName>
</protein>
<accession>A0A0C5GXS5</accession>